<dbReference type="AlphaFoldDB" id="A0AAE1AZG5"/>
<sequence>MRPTLIQVLLPSLHHQTATIPFQSKGSTVDRLKTIKNSRINKHDLMQRGEDYCRKMRSPVTLSRHVVQNLQLVPSFADVRNEFSGRWGNKEARPDACLKGLKADRFS</sequence>
<reference evidence="1" key="1">
    <citation type="journal article" date="2023" name="G3 (Bethesda)">
        <title>A reference genome for the long-term kleptoplast-retaining sea slug Elysia crispata morphotype clarki.</title>
        <authorList>
            <person name="Eastman K.E."/>
            <person name="Pendleton A.L."/>
            <person name="Shaikh M.A."/>
            <person name="Suttiyut T."/>
            <person name="Ogas R."/>
            <person name="Tomko P."/>
            <person name="Gavelis G."/>
            <person name="Widhalm J.R."/>
            <person name="Wisecaver J.H."/>
        </authorList>
    </citation>
    <scope>NUCLEOTIDE SEQUENCE</scope>
    <source>
        <strain evidence="1">ECLA1</strain>
    </source>
</reference>
<dbReference type="EMBL" id="JAWDGP010000878">
    <property type="protein sequence ID" value="KAK3796489.1"/>
    <property type="molecule type" value="Genomic_DNA"/>
</dbReference>
<name>A0AAE1AZG5_9GAST</name>
<gene>
    <name evidence="1" type="ORF">RRG08_038415</name>
</gene>
<evidence type="ECO:0000313" key="1">
    <source>
        <dbReference type="EMBL" id="KAK3796489.1"/>
    </source>
</evidence>
<comment type="caution">
    <text evidence="1">The sequence shown here is derived from an EMBL/GenBank/DDBJ whole genome shotgun (WGS) entry which is preliminary data.</text>
</comment>
<dbReference type="Proteomes" id="UP001283361">
    <property type="component" value="Unassembled WGS sequence"/>
</dbReference>
<organism evidence="1 2">
    <name type="scientific">Elysia crispata</name>
    <name type="common">lettuce slug</name>
    <dbReference type="NCBI Taxonomy" id="231223"/>
    <lineage>
        <taxon>Eukaryota</taxon>
        <taxon>Metazoa</taxon>
        <taxon>Spiralia</taxon>
        <taxon>Lophotrochozoa</taxon>
        <taxon>Mollusca</taxon>
        <taxon>Gastropoda</taxon>
        <taxon>Heterobranchia</taxon>
        <taxon>Euthyneura</taxon>
        <taxon>Panpulmonata</taxon>
        <taxon>Sacoglossa</taxon>
        <taxon>Placobranchoidea</taxon>
        <taxon>Plakobranchidae</taxon>
        <taxon>Elysia</taxon>
    </lineage>
</organism>
<proteinExistence type="predicted"/>
<evidence type="ECO:0000313" key="2">
    <source>
        <dbReference type="Proteomes" id="UP001283361"/>
    </source>
</evidence>
<protein>
    <submittedName>
        <fullName evidence="1">Uncharacterized protein</fullName>
    </submittedName>
</protein>
<accession>A0AAE1AZG5</accession>
<keyword evidence="2" id="KW-1185">Reference proteome</keyword>